<evidence type="ECO:0000256" key="4">
    <source>
        <dbReference type="ARBA" id="ARBA00022714"/>
    </source>
</evidence>
<dbReference type="SUPFAM" id="SSF63380">
    <property type="entry name" value="Riboflavin synthase domain-like"/>
    <property type="match status" value="1"/>
</dbReference>
<evidence type="ECO:0000313" key="15">
    <source>
        <dbReference type="Proteomes" id="UP000240987"/>
    </source>
</evidence>
<feature type="binding site" evidence="12">
    <location>
        <position position="248"/>
    </location>
    <ligand>
        <name>[2Fe-2S] cluster</name>
        <dbReference type="ChEBI" id="CHEBI:190135"/>
    </ligand>
</feature>
<comment type="similarity">
    <text evidence="1">Belongs to the PyrK family.</text>
</comment>
<keyword evidence="8 12" id="KW-0408">Iron</keyword>
<keyword evidence="2" id="KW-0813">Transport</keyword>
<evidence type="ECO:0000313" key="14">
    <source>
        <dbReference type="EMBL" id="PSU41678.1"/>
    </source>
</evidence>
<keyword evidence="4 12" id="KW-0001">2Fe-2S</keyword>
<dbReference type="Gene3D" id="3.40.50.80">
    <property type="entry name" value="Nucleotide-binding domain of ferredoxin-NADP reductase (FNR) module"/>
    <property type="match status" value="1"/>
</dbReference>
<dbReference type="Proteomes" id="UP000240987">
    <property type="component" value="Unassembled WGS sequence"/>
</dbReference>
<dbReference type="Pfam" id="PF00970">
    <property type="entry name" value="FAD_binding_6"/>
    <property type="match status" value="1"/>
</dbReference>
<evidence type="ECO:0000256" key="1">
    <source>
        <dbReference type="ARBA" id="ARBA00006422"/>
    </source>
</evidence>
<evidence type="ECO:0000256" key="6">
    <source>
        <dbReference type="ARBA" id="ARBA00022827"/>
    </source>
</evidence>
<keyword evidence="3 11" id="KW-0285">Flavoprotein</keyword>
<feature type="binding site" evidence="12">
    <location>
        <position position="264"/>
    </location>
    <ligand>
        <name>[2Fe-2S] cluster</name>
        <dbReference type="ChEBI" id="CHEBI:190135"/>
    </ligand>
</feature>
<dbReference type="PRINTS" id="PR00410">
    <property type="entry name" value="PHEHYDRXLASE"/>
</dbReference>
<evidence type="ECO:0000256" key="9">
    <source>
        <dbReference type="ARBA" id="ARBA00023014"/>
    </source>
</evidence>
<evidence type="ECO:0000256" key="7">
    <source>
        <dbReference type="ARBA" id="ARBA00022982"/>
    </source>
</evidence>
<dbReference type="AlphaFoldDB" id="A0A2T3J5S2"/>
<evidence type="ECO:0000256" key="8">
    <source>
        <dbReference type="ARBA" id="ARBA00023004"/>
    </source>
</evidence>
<feature type="binding site" evidence="12">
    <location>
        <position position="256"/>
    </location>
    <ligand>
        <name>[2Fe-2S] cluster</name>
        <dbReference type="ChEBI" id="CHEBI:190135"/>
    </ligand>
</feature>
<keyword evidence="7" id="KW-0249">Electron transport</keyword>
<proteinExistence type="inferred from homology"/>
<dbReference type="PANTHER" id="PTHR43513">
    <property type="entry name" value="DIHYDROOROTATE DEHYDROGENASE B (NAD(+)), ELECTRON TRANSFER SUBUNIT"/>
    <property type="match status" value="1"/>
</dbReference>
<evidence type="ECO:0000259" key="13">
    <source>
        <dbReference type="PROSITE" id="PS51384"/>
    </source>
</evidence>
<name>A0A2T3J5S2_9GAMM</name>
<protein>
    <submittedName>
        <fullName evidence="14">Oxidoreductase</fullName>
    </submittedName>
</protein>
<dbReference type="Pfam" id="PF00175">
    <property type="entry name" value="NAD_binding_1"/>
    <property type="match status" value="1"/>
</dbReference>
<evidence type="ECO:0000256" key="2">
    <source>
        <dbReference type="ARBA" id="ARBA00022448"/>
    </source>
</evidence>
<dbReference type="GO" id="GO:0051537">
    <property type="term" value="F:2 iron, 2 sulfur cluster binding"/>
    <property type="evidence" value="ECO:0007669"/>
    <property type="project" value="UniProtKB-KW"/>
</dbReference>
<evidence type="ECO:0000256" key="3">
    <source>
        <dbReference type="ARBA" id="ARBA00022630"/>
    </source>
</evidence>
<comment type="cofactor">
    <cofactor evidence="12">
        <name>[2Fe-2S] cluster</name>
        <dbReference type="ChEBI" id="CHEBI:190135"/>
    </cofactor>
    <text evidence="12">Binds 1 [2Fe-2S] cluster per subunit.</text>
</comment>
<dbReference type="PANTHER" id="PTHR43513:SF3">
    <property type="entry name" value="DIHYDROOROTATE DEHYDROGENASE B (NAD(+)), ELECTRON TRANSFER SUBUNIT-RELATED"/>
    <property type="match status" value="1"/>
</dbReference>
<dbReference type="PROSITE" id="PS51384">
    <property type="entry name" value="FAD_FR"/>
    <property type="match status" value="1"/>
</dbReference>
<dbReference type="InterPro" id="IPR039261">
    <property type="entry name" value="FNR_nucleotide-bd"/>
</dbReference>
<dbReference type="InterPro" id="IPR037117">
    <property type="entry name" value="Dihydroorotate_DH_ele_sf"/>
</dbReference>
<dbReference type="PIRSF" id="PIRSF006816">
    <property type="entry name" value="Cyc3_hyd_g"/>
    <property type="match status" value="1"/>
</dbReference>
<dbReference type="InterPro" id="IPR001433">
    <property type="entry name" value="OxRdtase_FAD/NAD-bd"/>
</dbReference>
<evidence type="ECO:0000256" key="12">
    <source>
        <dbReference type="PIRSR" id="PIRSR006816-2"/>
    </source>
</evidence>
<keyword evidence="5 12" id="KW-0479">Metal-binding</keyword>
<dbReference type="GO" id="GO:0006221">
    <property type="term" value="P:pyrimidine nucleotide biosynthetic process"/>
    <property type="evidence" value="ECO:0007669"/>
    <property type="project" value="InterPro"/>
</dbReference>
<dbReference type="InterPro" id="IPR012165">
    <property type="entry name" value="Cyt_c3_hydrogenase_gsu"/>
</dbReference>
<evidence type="ECO:0000256" key="5">
    <source>
        <dbReference type="ARBA" id="ARBA00022723"/>
    </source>
</evidence>
<dbReference type="InterPro" id="IPR017927">
    <property type="entry name" value="FAD-bd_FR_type"/>
</dbReference>
<evidence type="ECO:0000256" key="11">
    <source>
        <dbReference type="PIRSR" id="PIRSR006816-1"/>
    </source>
</evidence>
<gene>
    <name evidence="14" type="ORF">C9J12_29525</name>
</gene>
<keyword evidence="6 11" id="KW-0274">FAD</keyword>
<comment type="caution">
    <text evidence="14">The sequence shown here is derived from an EMBL/GenBank/DDBJ whole genome shotgun (WGS) entry which is preliminary data.</text>
</comment>
<reference evidence="14 15" key="1">
    <citation type="submission" date="2018-01" db="EMBL/GenBank/DDBJ databases">
        <title>Whole genome sequencing of Histamine producing bacteria.</title>
        <authorList>
            <person name="Butler K."/>
        </authorList>
    </citation>
    <scope>NUCLEOTIDE SEQUENCE [LARGE SCALE GENOMIC DNA]</scope>
    <source>
        <strain evidence="14 15">JCM 12947</strain>
    </source>
</reference>
<dbReference type="Gene3D" id="2.40.30.10">
    <property type="entry name" value="Translation factors"/>
    <property type="match status" value="1"/>
</dbReference>
<comment type="cofactor">
    <cofactor evidence="10">
        <name>[2Fe-2S] cluster</name>
        <dbReference type="ChEBI" id="CHEBI:190135"/>
    </cofactor>
</comment>
<keyword evidence="15" id="KW-1185">Reference proteome</keyword>
<sequence length="282" mass="31156">MFNMTPVPIEVVDFYDDGQDTRHYHFRLHGLENGVEKETLSAWQKAQSGQFFMLSLPGVGEAPFTFTELPNEQGKFGALVRQMGSVTHALFECAVGDIIGARGPFGKGWPMAAMADQRILIIGGGCGIAPLASVINELIETQNYRQLEVIYATRNSATLMLNPERARWRHFIPLFNVVEDTAGLSDPDYYQGTVLGLLPTVLHSFGTQPDLVLMAGPEAMMEAAAEYLVAYGIQPDAINLSIERRMHCAVGLCGHCYLQDRYVCTDGPTFTWADIRQYQAVG</sequence>
<dbReference type="GO" id="GO:0050660">
    <property type="term" value="F:flavin adenine dinucleotide binding"/>
    <property type="evidence" value="ECO:0007669"/>
    <property type="project" value="InterPro"/>
</dbReference>
<dbReference type="EMBL" id="PYMJ01000081">
    <property type="protein sequence ID" value="PSU41678.1"/>
    <property type="molecule type" value="Genomic_DNA"/>
</dbReference>
<dbReference type="Gene3D" id="2.10.240.10">
    <property type="entry name" value="Dihydroorotate dehydrogenase, electron transfer subunit"/>
    <property type="match status" value="1"/>
</dbReference>
<dbReference type="InterPro" id="IPR017938">
    <property type="entry name" value="Riboflavin_synthase-like_b-brl"/>
</dbReference>
<dbReference type="InterPro" id="IPR008333">
    <property type="entry name" value="Cbr1-like_FAD-bd_dom"/>
</dbReference>
<feature type="domain" description="FAD-binding FR-type" evidence="13">
    <location>
        <begin position="4"/>
        <end position="111"/>
    </location>
</feature>
<comment type="cofactor">
    <cofactor evidence="11">
        <name>FAD</name>
        <dbReference type="ChEBI" id="CHEBI:57692"/>
    </cofactor>
    <text evidence="11">Binds 1 FAD per subunit.</text>
</comment>
<dbReference type="GO" id="GO:0016491">
    <property type="term" value="F:oxidoreductase activity"/>
    <property type="evidence" value="ECO:0007669"/>
    <property type="project" value="InterPro"/>
</dbReference>
<dbReference type="GO" id="GO:0046872">
    <property type="term" value="F:metal ion binding"/>
    <property type="evidence" value="ECO:0007669"/>
    <property type="project" value="UniProtKB-KW"/>
</dbReference>
<organism evidence="14 15">
    <name type="scientific">Photobacterium frigidiphilum</name>
    <dbReference type="NCBI Taxonomy" id="264736"/>
    <lineage>
        <taxon>Bacteria</taxon>
        <taxon>Pseudomonadati</taxon>
        <taxon>Pseudomonadota</taxon>
        <taxon>Gammaproteobacteria</taxon>
        <taxon>Vibrionales</taxon>
        <taxon>Vibrionaceae</taxon>
        <taxon>Photobacterium</taxon>
    </lineage>
</organism>
<dbReference type="OrthoDB" id="9796486at2"/>
<feature type="binding site" evidence="11">
    <location>
        <begin position="79"/>
        <end position="81"/>
    </location>
    <ligand>
        <name>FAD</name>
        <dbReference type="ChEBI" id="CHEBI:57692"/>
    </ligand>
</feature>
<dbReference type="SUPFAM" id="SSF52343">
    <property type="entry name" value="Ferredoxin reductase-like, C-terminal NADP-linked domain"/>
    <property type="match status" value="1"/>
</dbReference>
<dbReference type="InterPro" id="IPR050353">
    <property type="entry name" value="PyrK_electron_transfer"/>
</dbReference>
<keyword evidence="9 12" id="KW-0411">Iron-sulfur</keyword>
<feature type="binding site" evidence="12">
    <location>
        <position position="253"/>
    </location>
    <ligand>
        <name>[2Fe-2S] cluster</name>
        <dbReference type="ChEBI" id="CHEBI:190135"/>
    </ligand>
</feature>
<dbReference type="Pfam" id="PF10418">
    <property type="entry name" value="DHODB_Fe-S_bind"/>
    <property type="match status" value="1"/>
</dbReference>
<accession>A0A2T3J5S2</accession>
<evidence type="ECO:0000256" key="10">
    <source>
        <dbReference type="ARBA" id="ARBA00034078"/>
    </source>
</evidence>
<dbReference type="InterPro" id="IPR019480">
    <property type="entry name" value="Dihydroorotate_DH_Fe-S-bd"/>
</dbReference>